<keyword evidence="4" id="KW-1185">Reference proteome</keyword>
<sequence>MSEESETLYMTSTNSDQNARILASEELIVLDLAQFRKGTPAEVERYLADLRRSASDLGFLCVANHGVDLDLLDRCYELSERFFALPLADKMELRYDQIDQKKYSDIGYFPYRIETAQGSEMPDLKEMFHVGQDVREGHRLSEYYATNVWPRSMPQFRAPFDTLFEQLRGAGDTIMRSIGRSYDMDAAYVDELIHEGNSMLRTLHYPPIQAGEEGMRAEAHTGIQLLGLQPRASDDGLQFLTPAGEWVAVDRAACSDYLLINLGDMLAYMLEDSIQATVHRVVNANRERARYAIVYFYHPSSVAFLCKRGDPGQQRDSLRAGDWLLKRLEEIKLFSGRAGH</sequence>
<gene>
    <name evidence="3" type="ordered locus">Hoch_1673</name>
</gene>
<protein>
    <submittedName>
        <fullName evidence="3">2OG-Fe(II) oxygenase</fullName>
    </submittedName>
</protein>
<evidence type="ECO:0000313" key="3">
    <source>
        <dbReference type="EMBL" id="ACY14223.1"/>
    </source>
</evidence>
<evidence type="ECO:0000313" key="4">
    <source>
        <dbReference type="Proteomes" id="UP000001880"/>
    </source>
</evidence>
<dbReference type="EMBL" id="CP001804">
    <property type="protein sequence ID" value="ACY14223.1"/>
    <property type="molecule type" value="Genomic_DNA"/>
</dbReference>
<reference evidence="3 4" key="1">
    <citation type="journal article" date="2010" name="Stand. Genomic Sci.">
        <title>Complete genome sequence of Haliangium ochraceum type strain (SMP-2).</title>
        <authorList>
            <consortium name="US DOE Joint Genome Institute (JGI-PGF)"/>
            <person name="Ivanova N."/>
            <person name="Daum C."/>
            <person name="Lang E."/>
            <person name="Abt B."/>
            <person name="Kopitz M."/>
            <person name="Saunders E."/>
            <person name="Lapidus A."/>
            <person name="Lucas S."/>
            <person name="Glavina Del Rio T."/>
            <person name="Nolan M."/>
            <person name="Tice H."/>
            <person name="Copeland A."/>
            <person name="Cheng J.F."/>
            <person name="Chen F."/>
            <person name="Bruce D."/>
            <person name="Goodwin L."/>
            <person name="Pitluck S."/>
            <person name="Mavromatis K."/>
            <person name="Pati A."/>
            <person name="Mikhailova N."/>
            <person name="Chen A."/>
            <person name="Palaniappan K."/>
            <person name="Land M."/>
            <person name="Hauser L."/>
            <person name="Chang Y.J."/>
            <person name="Jeffries C.D."/>
            <person name="Detter J.C."/>
            <person name="Brettin T."/>
            <person name="Rohde M."/>
            <person name="Goker M."/>
            <person name="Bristow J."/>
            <person name="Markowitz V."/>
            <person name="Eisen J.A."/>
            <person name="Hugenholtz P."/>
            <person name="Kyrpides N.C."/>
            <person name="Klenk H.P."/>
        </authorList>
    </citation>
    <scope>NUCLEOTIDE SEQUENCE [LARGE SCALE GENOMIC DNA]</scope>
    <source>
        <strain evidence="4">DSM 14365 / CIP 107738 / JCM 11303 / AJ 13395 / SMP-2</strain>
    </source>
</reference>
<dbReference type="Gene3D" id="2.60.120.330">
    <property type="entry name" value="B-lactam Antibiotic, Isopenicillin N Synthase, Chain"/>
    <property type="match status" value="1"/>
</dbReference>
<evidence type="ECO:0000259" key="1">
    <source>
        <dbReference type="Pfam" id="PF03171"/>
    </source>
</evidence>
<dbReference type="Proteomes" id="UP000001880">
    <property type="component" value="Chromosome"/>
</dbReference>
<dbReference type="KEGG" id="hoh:Hoch_1673"/>
<dbReference type="InterPro" id="IPR050231">
    <property type="entry name" value="Iron_ascorbate_oxido_reductase"/>
</dbReference>
<feature type="domain" description="Non-haem dioxygenase N-terminal" evidence="2">
    <location>
        <begin position="29"/>
        <end position="151"/>
    </location>
</feature>
<dbReference type="InterPro" id="IPR027443">
    <property type="entry name" value="IPNS-like_sf"/>
</dbReference>
<dbReference type="PANTHER" id="PTHR47990">
    <property type="entry name" value="2-OXOGLUTARATE (2OG) AND FE(II)-DEPENDENT OXYGENASE SUPERFAMILY PROTEIN-RELATED"/>
    <property type="match status" value="1"/>
</dbReference>
<dbReference type="HOGENOM" id="CLU_010119_6_3_7"/>
<organism evidence="3 4">
    <name type="scientific">Haliangium ochraceum (strain DSM 14365 / JCM 11303 / SMP-2)</name>
    <dbReference type="NCBI Taxonomy" id="502025"/>
    <lineage>
        <taxon>Bacteria</taxon>
        <taxon>Pseudomonadati</taxon>
        <taxon>Myxococcota</taxon>
        <taxon>Polyangia</taxon>
        <taxon>Haliangiales</taxon>
        <taxon>Kofleriaceae</taxon>
        <taxon>Haliangium</taxon>
    </lineage>
</organism>
<dbReference type="AlphaFoldDB" id="D0LWX6"/>
<dbReference type="eggNOG" id="COG3491">
    <property type="taxonomic scope" value="Bacteria"/>
</dbReference>
<dbReference type="InterPro" id="IPR044861">
    <property type="entry name" value="IPNS-like_FE2OG_OXY"/>
</dbReference>
<dbReference type="Pfam" id="PF14226">
    <property type="entry name" value="DIOX_N"/>
    <property type="match status" value="1"/>
</dbReference>
<name>D0LWX6_HALO1</name>
<dbReference type="STRING" id="502025.Hoch_1673"/>
<proteinExistence type="predicted"/>
<dbReference type="InterPro" id="IPR026992">
    <property type="entry name" value="DIOX_N"/>
</dbReference>
<feature type="domain" description="Isopenicillin N synthase-like Fe(2+) 2OG dioxygenase" evidence="1">
    <location>
        <begin position="197"/>
        <end position="299"/>
    </location>
</feature>
<dbReference type="OrthoDB" id="21825at2"/>
<evidence type="ECO:0000259" key="2">
    <source>
        <dbReference type="Pfam" id="PF14226"/>
    </source>
</evidence>
<dbReference type="SUPFAM" id="SSF51197">
    <property type="entry name" value="Clavaminate synthase-like"/>
    <property type="match status" value="1"/>
</dbReference>
<dbReference type="Pfam" id="PF03171">
    <property type="entry name" value="2OG-FeII_Oxy"/>
    <property type="match status" value="1"/>
</dbReference>
<accession>D0LWX6</accession>